<evidence type="ECO:0000313" key="1">
    <source>
        <dbReference type="EMBL" id="MCI40440.1"/>
    </source>
</evidence>
<dbReference type="EMBL" id="LXQA010279740">
    <property type="protein sequence ID" value="MCI40440.1"/>
    <property type="molecule type" value="Genomic_DNA"/>
</dbReference>
<comment type="caution">
    <text evidence="1">The sequence shown here is derived from an EMBL/GenBank/DDBJ whole genome shotgun (WGS) entry which is preliminary data.</text>
</comment>
<dbReference type="Proteomes" id="UP000265520">
    <property type="component" value="Unassembled WGS sequence"/>
</dbReference>
<organism evidence="1 2">
    <name type="scientific">Trifolium medium</name>
    <dbReference type="NCBI Taxonomy" id="97028"/>
    <lineage>
        <taxon>Eukaryota</taxon>
        <taxon>Viridiplantae</taxon>
        <taxon>Streptophyta</taxon>
        <taxon>Embryophyta</taxon>
        <taxon>Tracheophyta</taxon>
        <taxon>Spermatophyta</taxon>
        <taxon>Magnoliopsida</taxon>
        <taxon>eudicotyledons</taxon>
        <taxon>Gunneridae</taxon>
        <taxon>Pentapetalae</taxon>
        <taxon>rosids</taxon>
        <taxon>fabids</taxon>
        <taxon>Fabales</taxon>
        <taxon>Fabaceae</taxon>
        <taxon>Papilionoideae</taxon>
        <taxon>50 kb inversion clade</taxon>
        <taxon>NPAAA clade</taxon>
        <taxon>Hologalegina</taxon>
        <taxon>IRL clade</taxon>
        <taxon>Trifolieae</taxon>
        <taxon>Trifolium</taxon>
    </lineage>
</organism>
<evidence type="ECO:0000313" key="2">
    <source>
        <dbReference type="Proteomes" id="UP000265520"/>
    </source>
</evidence>
<keyword evidence="2" id="KW-1185">Reference proteome</keyword>
<proteinExistence type="predicted"/>
<accession>A0A392RXD5</accession>
<protein>
    <submittedName>
        <fullName evidence="1">Uncharacterized protein</fullName>
    </submittedName>
</protein>
<reference evidence="1 2" key="1">
    <citation type="journal article" date="2018" name="Front. Plant Sci.">
        <title>Red Clover (Trifolium pratense) and Zigzag Clover (T. medium) - A Picture of Genomic Similarities and Differences.</title>
        <authorList>
            <person name="Dluhosova J."/>
            <person name="Istvanek J."/>
            <person name="Nedelnik J."/>
            <person name="Repkova J."/>
        </authorList>
    </citation>
    <scope>NUCLEOTIDE SEQUENCE [LARGE SCALE GENOMIC DNA]</scope>
    <source>
        <strain evidence="2">cv. 10/8</strain>
        <tissue evidence="1">Leaf</tissue>
    </source>
</reference>
<feature type="non-terminal residue" evidence="1">
    <location>
        <position position="102"/>
    </location>
</feature>
<sequence>MEMVMTQNQQNQQYKRRNDAVLRNLENQQHQSNTDAAMRNLENQLGQIAKYIGNNNQGGTFTANTETNPKEHCKSITTRSGKEIGKGIGDNLEIEEAVVESR</sequence>
<dbReference type="AlphaFoldDB" id="A0A392RXD5"/>
<name>A0A392RXD5_9FABA</name>